<protein>
    <submittedName>
        <fullName evidence="6">SPOSA6832_01802-mRNA-1:cds</fullName>
    </submittedName>
</protein>
<keyword evidence="3" id="KW-0378">Hydrolase</keyword>
<dbReference type="GO" id="GO:0019239">
    <property type="term" value="F:deaminase activity"/>
    <property type="evidence" value="ECO:0007669"/>
    <property type="project" value="TreeGrafter"/>
</dbReference>
<proteinExistence type="predicted"/>
<evidence type="ECO:0000313" key="7">
    <source>
        <dbReference type="Proteomes" id="UP000243876"/>
    </source>
</evidence>
<dbReference type="InterPro" id="IPR006680">
    <property type="entry name" value="Amidohydro-rel"/>
</dbReference>
<keyword evidence="7" id="KW-1185">Reference proteome</keyword>
<sequence length="499" mass="54759">MAEAKNIRWMFKGTIVSARPDRSLSILEASLLVVDKDGFIAHLEAASSPASRAALEMVERGEVPKECFVELGRNGWLLPGFVDTHSESLEPSAISKARRLFTSDLFSSPVHAPQYVNAGTALDKPLMEWLEHYTFRAEARIDQDPQGFGKKVYEKLVQRLLENGTTAASVFGTISVEANLVLASCFLRAGLRGQIGKVAMDQHSIPSYLETTSSSLADTRVFVSSMRSLVADLPTRLQLVEPVVTPRFVPTCSIELLKGLAEIAQSENLRLQSHMCESQGMVDVCKEMLGGRSDVELLNELGLLHSKSLMAHCTHSGLPDLALLAQTGTSIAHCPLANVYFSAERQLPLREAWTAGVKVGLGSDISGGYRVGLDENMRWAVGISRLREGARQAAGKEQPAAMSQESLSISWKESLYLATLGGAQALGLDVERRVGTLEVGASFDAQWIQVGGPRSRVDWFDLEGEKEVTVEDKLEKWWCNGAETDRRAVWVQGRRVYEQ</sequence>
<dbReference type="EMBL" id="CENE01000005">
    <property type="protein sequence ID" value="CEQ40212.1"/>
    <property type="molecule type" value="Genomic_DNA"/>
</dbReference>
<dbReference type="InterPro" id="IPR032466">
    <property type="entry name" value="Metal_Hydrolase"/>
</dbReference>
<keyword evidence="4" id="KW-0862">Zinc</keyword>
<dbReference type="SUPFAM" id="SSF51338">
    <property type="entry name" value="Composite domain of metallo-dependent hydrolases"/>
    <property type="match status" value="1"/>
</dbReference>
<name>A0A0D6EJN9_SPOSA</name>
<comment type="cofactor">
    <cofactor evidence="1">
        <name>Zn(2+)</name>
        <dbReference type="ChEBI" id="CHEBI:29105"/>
    </cofactor>
</comment>
<dbReference type="Gene3D" id="3.20.20.140">
    <property type="entry name" value="Metal-dependent hydrolases"/>
    <property type="match status" value="1"/>
</dbReference>
<accession>A0A0D6EJN9</accession>
<keyword evidence="2" id="KW-0479">Metal-binding</keyword>
<dbReference type="OrthoDB" id="194468at2759"/>
<organism evidence="6 7">
    <name type="scientific">Sporidiobolus salmonicolor</name>
    <name type="common">Yeast-like fungus</name>
    <name type="synonym">Sporobolomyces salmonicolor</name>
    <dbReference type="NCBI Taxonomy" id="5005"/>
    <lineage>
        <taxon>Eukaryota</taxon>
        <taxon>Fungi</taxon>
        <taxon>Dikarya</taxon>
        <taxon>Basidiomycota</taxon>
        <taxon>Pucciniomycotina</taxon>
        <taxon>Microbotryomycetes</taxon>
        <taxon>Sporidiobolales</taxon>
        <taxon>Sporidiobolaceae</taxon>
        <taxon>Sporobolomyces</taxon>
    </lineage>
</organism>
<dbReference type="Pfam" id="PF01979">
    <property type="entry name" value="Amidohydro_1"/>
    <property type="match status" value="1"/>
</dbReference>
<evidence type="ECO:0000313" key="6">
    <source>
        <dbReference type="EMBL" id="CEQ40212.1"/>
    </source>
</evidence>
<evidence type="ECO:0000256" key="2">
    <source>
        <dbReference type="ARBA" id="ARBA00022723"/>
    </source>
</evidence>
<dbReference type="PANTHER" id="PTHR11271:SF6">
    <property type="entry name" value="GUANINE DEAMINASE"/>
    <property type="match status" value="1"/>
</dbReference>
<dbReference type="Proteomes" id="UP000243876">
    <property type="component" value="Unassembled WGS sequence"/>
</dbReference>
<feature type="domain" description="Amidohydrolase-related" evidence="5">
    <location>
        <begin position="110"/>
        <end position="450"/>
    </location>
</feature>
<dbReference type="InterPro" id="IPR011059">
    <property type="entry name" value="Metal-dep_hydrolase_composite"/>
</dbReference>
<evidence type="ECO:0000256" key="4">
    <source>
        <dbReference type="ARBA" id="ARBA00022833"/>
    </source>
</evidence>
<dbReference type="InterPro" id="IPR051607">
    <property type="entry name" value="Metallo-dep_hydrolases"/>
</dbReference>
<reference evidence="7" key="1">
    <citation type="submission" date="2015-02" db="EMBL/GenBank/DDBJ databases">
        <authorList>
            <person name="Gon?alves P."/>
        </authorList>
    </citation>
    <scope>NUCLEOTIDE SEQUENCE [LARGE SCALE GENOMIC DNA]</scope>
</reference>
<evidence type="ECO:0000256" key="1">
    <source>
        <dbReference type="ARBA" id="ARBA00001947"/>
    </source>
</evidence>
<dbReference type="SUPFAM" id="SSF51556">
    <property type="entry name" value="Metallo-dependent hydrolases"/>
    <property type="match status" value="1"/>
</dbReference>
<evidence type="ECO:0000256" key="3">
    <source>
        <dbReference type="ARBA" id="ARBA00022801"/>
    </source>
</evidence>
<dbReference type="GO" id="GO:0046872">
    <property type="term" value="F:metal ion binding"/>
    <property type="evidence" value="ECO:0007669"/>
    <property type="project" value="UniProtKB-KW"/>
</dbReference>
<dbReference type="Gene3D" id="2.30.40.10">
    <property type="entry name" value="Urease, subunit C, domain 1"/>
    <property type="match status" value="1"/>
</dbReference>
<dbReference type="AlphaFoldDB" id="A0A0D6EJN9"/>
<evidence type="ECO:0000259" key="5">
    <source>
        <dbReference type="Pfam" id="PF01979"/>
    </source>
</evidence>
<gene>
    <name evidence="6" type="primary">SPOSA6832_01802</name>
</gene>
<dbReference type="GO" id="GO:0005829">
    <property type="term" value="C:cytosol"/>
    <property type="evidence" value="ECO:0007669"/>
    <property type="project" value="TreeGrafter"/>
</dbReference>
<dbReference type="PANTHER" id="PTHR11271">
    <property type="entry name" value="GUANINE DEAMINASE"/>
    <property type="match status" value="1"/>
</dbReference>